<evidence type="ECO:0000313" key="1">
    <source>
        <dbReference type="EMBL" id="MBD2597834.1"/>
    </source>
</evidence>
<comment type="caution">
    <text evidence="1">The sequence shown here is derived from an EMBL/GenBank/DDBJ whole genome shotgun (WGS) entry which is preliminary data.</text>
</comment>
<organism evidence="1 2">
    <name type="scientific">Nostoc spongiaeforme FACHB-130</name>
    <dbReference type="NCBI Taxonomy" id="1357510"/>
    <lineage>
        <taxon>Bacteria</taxon>
        <taxon>Bacillati</taxon>
        <taxon>Cyanobacteriota</taxon>
        <taxon>Cyanophyceae</taxon>
        <taxon>Nostocales</taxon>
        <taxon>Nostocaceae</taxon>
        <taxon>Nostoc</taxon>
    </lineage>
</organism>
<reference evidence="1 2" key="1">
    <citation type="journal article" date="2020" name="ISME J.">
        <title>Comparative genomics reveals insights into cyanobacterial evolution and habitat adaptation.</title>
        <authorList>
            <person name="Chen M.Y."/>
            <person name="Teng W.K."/>
            <person name="Zhao L."/>
            <person name="Hu C.X."/>
            <person name="Zhou Y.K."/>
            <person name="Han B.P."/>
            <person name="Song L.R."/>
            <person name="Shu W.S."/>
        </authorList>
    </citation>
    <scope>NUCLEOTIDE SEQUENCE [LARGE SCALE GENOMIC DNA]</scope>
    <source>
        <strain evidence="1 2">FACHB-130</strain>
    </source>
</reference>
<gene>
    <name evidence="1" type="ORF">H6G74_26425</name>
</gene>
<protein>
    <submittedName>
        <fullName evidence="1">Uncharacterized protein</fullName>
    </submittedName>
</protein>
<proteinExistence type="predicted"/>
<name>A0ABR8G3U2_9NOSO</name>
<dbReference type="Proteomes" id="UP000603457">
    <property type="component" value="Unassembled WGS sequence"/>
</dbReference>
<evidence type="ECO:0000313" key="2">
    <source>
        <dbReference type="Proteomes" id="UP000603457"/>
    </source>
</evidence>
<dbReference type="EMBL" id="JACJTB010000051">
    <property type="protein sequence ID" value="MBD2597834.1"/>
    <property type="molecule type" value="Genomic_DNA"/>
</dbReference>
<keyword evidence="2" id="KW-1185">Reference proteome</keyword>
<dbReference type="RefSeq" id="WP_190970457.1">
    <property type="nucleotide sequence ID" value="NZ_JACJTB010000051.1"/>
</dbReference>
<accession>A0ABR8G3U2</accession>
<sequence length="201" mass="22803">MKKSFPYTPTSLLPLITSTFCLIIAHTVDNTAFSQTAGINVNSVCREKNIETLTTQLLRDLPSYSNRASQRARRRARSSDLFSYMLLAGRPEFQPLPLNPASDDINEQKSANSKVEQVFFTTLERQYIENKAIELQEFHWLFLTKNQNGWYLVTMLTQTGTSRNQQPPTPPRDSSNGTVAQGIKAWLRDCRAGSLRETGRN</sequence>